<name>A0A2G9GNV0_9LAMI</name>
<dbReference type="EMBL" id="NKXS01004261">
    <property type="protein sequence ID" value="PIN06969.1"/>
    <property type="molecule type" value="Genomic_DNA"/>
</dbReference>
<evidence type="ECO:0000256" key="1">
    <source>
        <dbReference type="SAM" id="MobiDB-lite"/>
    </source>
</evidence>
<accession>A0A2G9GNV0</accession>
<organism evidence="2 3">
    <name type="scientific">Handroanthus impetiginosus</name>
    <dbReference type="NCBI Taxonomy" id="429701"/>
    <lineage>
        <taxon>Eukaryota</taxon>
        <taxon>Viridiplantae</taxon>
        <taxon>Streptophyta</taxon>
        <taxon>Embryophyta</taxon>
        <taxon>Tracheophyta</taxon>
        <taxon>Spermatophyta</taxon>
        <taxon>Magnoliopsida</taxon>
        <taxon>eudicotyledons</taxon>
        <taxon>Gunneridae</taxon>
        <taxon>Pentapetalae</taxon>
        <taxon>asterids</taxon>
        <taxon>lamiids</taxon>
        <taxon>Lamiales</taxon>
        <taxon>Bignoniaceae</taxon>
        <taxon>Crescentiina</taxon>
        <taxon>Tabebuia alliance</taxon>
        <taxon>Handroanthus</taxon>
    </lineage>
</organism>
<protein>
    <submittedName>
        <fullName evidence="2">Uncharacterized protein</fullName>
    </submittedName>
</protein>
<feature type="compositionally biased region" description="Basic residues" evidence="1">
    <location>
        <begin position="29"/>
        <end position="38"/>
    </location>
</feature>
<evidence type="ECO:0000313" key="3">
    <source>
        <dbReference type="Proteomes" id="UP000231279"/>
    </source>
</evidence>
<evidence type="ECO:0000313" key="2">
    <source>
        <dbReference type="EMBL" id="PIN06969.1"/>
    </source>
</evidence>
<dbReference type="Proteomes" id="UP000231279">
    <property type="component" value="Unassembled WGS sequence"/>
</dbReference>
<feature type="region of interest" description="Disordered" evidence="1">
    <location>
        <begin position="29"/>
        <end position="59"/>
    </location>
</feature>
<keyword evidence="3" id="KW-1185">Reference proteome</keyword>
<comment type="caution">
    <text evidence="2">The sequence shown here is derived from an EMBL/GenBank/DDBJ whole genome shotgun (WGS) entry which is preliminary data.</text>
</comment>
<proteinExistence type="predicted"/>
<dbReference type="AlphaFoldDB" id="A0A2G9GNV0"/>
<reference evidence="3" key="1">
    <citation type="journal article" date="2018" name="Gigascience">
        <title>Genome assembly of the Pink Ipe (Handroanthus impetiginosus, Bignoniaceae), a highly valued, ecologically keystone Neotropical timber forest tree.</title>
        <authorList>
            <person name="Silva-Junior O.B."/>
            <person name="Grattapaglia D."/>
            <person name="Novaes E."/>
            <person name="Collevatti R.G."/>
        </authorList>
    </citation>
    <scope>NUCLEOTIDE SEQUENCE [LARGE SCALE GENOMIC DNA]</scope>
    <source>
        <strain evidence="3">cv. UFG-1</strain>
    </source>
</reference>
<gene>
    <name evidence="2" type="ORF">CDL12_20470</name>
</gene>
<sequence>MTKLQVPQPMQGQTKLVLLIAEFEPSPCKIRRSKRRERTPHTRGESRANPVPSPLKQKN</sequence>